<evidence type="ECO:0000313" key="1">
    <source>
        <dbReference type="EMBL" id="CQD12794.1"/>
    </source>
</evidence>
<gene>
    <name evidence="1" type="ORF">BN970_02660</name>
</gene>
<dbReference type="AlphaFoldDB" id="A0A0U1DCN5"/>
<dbReference type="Gene3D" id="2.40.110.10">
    <property type="entry name" value="Butyryl-CoA Dehydrogenase, subunit A, domain 2"/>
    <property type="match status" value="1"/>
</dbReference>
<proteinExistence type="predicted"/>
<name>A0A0U1DCN5_9MYCO</name>
<evidence type="ECO:0000313" key="2">
    <source>
        <dbReference type="Proteomes" id="UP000182227"/>
    </source>
</evidence>
<organism evidence="1 2">
    <name type="scientific">Mycolicibacterium conceptionense</name>
    <dbReference type="NCBI Taxonomy" id="451644"/>
    <lineage>
        <taxon>Bacteria</taxon>
        <taxon>Bacillati</taxon>
        <taxon>Actinomycetota</taxon>
        <taxon>Actinomycetes</taxon>
        <taxon>Mycobacteriales</taxon>
        <taxon>Mycobacteriaceae</taxon>
        <taxon>Mycolicibacterium</taxon>
    </lineage>
</organism>
<dbReference type="InterPro" id="IPR046373">
    <property type="entry name" value="Acyl-CoA_Oxase/DH_mid-dom_sf"/>
</dbReference>
<dbReference type="Proteomes" id="UP000182227">
    <property type="component" value="Unassembled WGS sequence"/>
</dbReference>
<dbReference type="EMBL" id="CTEF01000001">
    <property type="protein sequence ID" value="CQD12794.1"/>
    <property type="molecule type" value="Genomic_DNA"/>
</dbReference>
<reference evidence="1 2" key="1">
    <citation type="submission" date="2015-03" db="EMBL/GenBank/DDBJ databases">
        <authorList>
            <person name="Murphy D."/>
        </authorList>
    </citation>
    <scope>NUCLEOTIDE SEQUENCE [LARGE SCALE GENOMIC DNA]</scope>
    <source>
        <strain evidence="1 2">D16</strain>
    </source>
</reference>
<dbReference type="GO" id="GO:0016627">
    <property type="term" value="F:oxidoreductase activity, acting on the CH-CH group of donors"/>
    <property type="evidence" value="ECO:0007669"/>
    <property type="project" value="InterPro"/>
</dbReference>
<protein>
    <submittedName>
        <fullName evidence="1">Dibenzothiophene desulfurization enzyme C</fullName>
    </submittedName>
</protein>
<sequence>MRRTDSGTTEFHNVAVRPDEVLGKPNAILEAFLASGRGSCSARSCSWCSPRFT</sequence>
<accession>A0A0U1DCN5</accession>